<keyword evidence="4" id="KW-0150">Chloroplast</keyword>
<dbReference type="AlphaFoldDB" id="A0A7S3ZSM0"/>
<dbReference type="GO" id="GO:0009507">
    <property type="term" value="C:chloroplast"/>
    <property type="evidence" value="ECO:0007669"/>
    <property type="project" value="UniProtKB-SubCell"/>
</dbReference>
<dbReference type="GO" id="GO:0016168">
    <property type="term" value="F:chlorophyll binding"/>
    <property type="evidence" value="ECO:0007669"/>
    <property type="project" value="UniProtKB-KW"/>
</dbReference>
<evidence type="ECO:0000256" key="6">
    <source>
        <dbReference type="ARBA" id="ARBA00022640"/>
    </source>
</evidence>
<dbReference type="EMBL" id="HBIW01009475">
    <property type="protein sequence ID" value="CAE0692648.1"/>
    <property type="molecule type" value="Transcribed_RNA"/>
</dbReference>
<keyword evidence="7" id="KW-0148">Chlorophyll</keyword>
<comment type="similarity">
    <text evidence="3">Belongs to the fucoxanthin chlorophyll protein family.</text>
</comment>
<feature type="binding site" description="axial binding residue" evidence="7">
    <location>
        <position position="80"/>
    </location>
    <ligand>
        <name>chlorophyll b</name>
        <dbReference type="ChEBI" id="CHEBI:61721"/>
        <label>1</label>
    </ligand>
    <ligandPart>
        <name>Mg</name>
        <dbReference type="ChEBI" id="CHEBI:25107"/>
    </ligandPart>
</feature>
<dbReference type="InterPro" id="IPR022796">
    <property type="entry name" value="Chloroa_b-bind"/>
</dbReference>
<dbReference type="EMBL" id="CAKKNE010000006">
    <property type="protein sequence ID" value="CAH0379892.1"/>
    <property type="molecule type" value="Genomic_DNA"/>
</dbReference>
<proteinExistence type="inferred from homology"/>
<evidence type="ECO:0000256" key="4">
    <source>
        <dbReference type="ARBA" id="ARBA00022528"/>
    </source>
</evidence>
<dbReference type="SUPFAM" id="SSF103511">
    <property type="entry name" value="Chlorophyll a-b binding protein"/>
    <property type="match status" value="1"/>
</dbReference>
<dbReference type="OrthoDB" id="423598at2759"/>
<evidence type="ECO:0000313" key="8">
    <source>
        <dbReference type="EMBL" id="CAE0692648.1"/>
    </source>
</evidence>
<keyword evidence="5" id="KW-0602">Photosynthesis</keyword>
<comment type="subcellular location">
    <subcellularLocation>
        <location evidence="2">Plastid</location>
        <location evidence="2">Chloroplast</location>
    </subcellularLocation>
</comment>
<feature type="binding site" evidence="7">
    <location>
        <position position="178"/>
    </location>
    <ligand>
        <name>chlorophyll a</name>
        <dbReference type="ChEBI" id="CHEBI:58416"/>
        <label>1</label>
    </ligand>
</feature>
<comment type="function">
    <text evidence="1">The light-harvesting complex (LHC) functions as a light receptor, it captures and delivers excitation energy to photosystems with which it is closely associated. Energy is transferred from the carotenoid and chlorophyll C (or B) to chlorophyll A and the photosynthetic reaction centers where it is used to synthesize ATP and reducing power.</text>
</comment>
<dbReference type="InterPro" id="IPR001344">
    <property type="entry name" value="Chloro_AB-bd_pln"/>
</dbReference>
<protein>
    <submittedName>
        <fullName evidence="8">Uncharacterized protein</fullName>
    </submittedName>
</protein>
<feature type="binding site" evidence="7">
    <location>
        <position position="59"/>
    </location>
    <ligand>
        <name>chlorophyll a</name>
        <dbReference type="ChEBI" id="CHEBI:58416"/>
        <label>1</label>
    </ligand>
</feature>
<dbReference type="Proteomes" id="UP000789595">
    <property type="component" value="Unassembled WGS sequence"/>
</dbReference>
<organism evidence="8">
    <name type="scientific">Pelagomonas calceolata</name>
    <dbReference type="NCBI Taxonomy" id="35677"/>
    <lineage>
        <taxon>Eukaryota</taxon>
        <taxon>Sar</taxon>
        <taxon>Stramenopiles</taxon>
        <taxon>Ochrophyta</taxon>
        <taxon>Pelagophyceae</taxon>
        <taxon>Pelagomonadales</taxon>
        <taxon>Pelagomonadaceae</taxon>
        <taxon>Pelagomonas</taxon>
    </lineage>
</organism>
<dbReference type="GO" id="GO:0016020">
    <property type="term" value="C:membrane"/>
    <property type="evidence" value="ECO:0007669"/>
    <property type="project" value="InterPro"/>
</dbReference>
<reference evidence="8" key="1">
    <citation type="submission" date="2021-01" db="EMBL/GenBank/DDBJ databases">
        <authorList>
            <person name="Corre E."/>
            <person name="Pelletier E."/>
            <person name="Niang G."/>
            <person name="Scheremetjew M."/>
            <person name="Finn R."/>
            <person name="Kale V."/>
            <person name="Holt S."/>
            <person name="Cochrane G."/>
            <person name="Meng A."/>
            <person name="Brown T."/>
            <person name="Cohen L."/>
        </authorList>
    </citation>
    <scope>NUCLEOTIDE SEQUENCE</scope>
    <source>
        <strain evidence="8">CCMP1756</strain>
    </source>
</reference>
<keyword evidence="7" id="KW-0157">Chromophore</keyword>
<evidence type="ECO:0000256" key="5">
    <source>
        <dbReference type="ARBA" id="ARBA00022531"/>
    </source>
</evidence>
<evidence type="ECO:0000313" key="10">
    <source>
        <dbReference type="Proteomes" id="UP000789595"/>
    </source>
</evidence>
<sequence length="207" mass="22145">MRAALALLPVVGAYVAPIGQKRATVAANANSLSMPFLEQPKNLDGSMAGDVGFDPLGLSEIDDLGVDLYWLREAELKHGRVAMLAATGVIWVEAFGPLPGWPEADGRSQMDVFWDAWEEHPNAICAGIVFITAIELISGVATTMGRSTGERAPGDFGLNPLQFEITEELALKEIKHGRLAMWAVMGQIGAGLMTHEPAFGNLGKIFS</sequence>
<dbReference type="PANTHER" id="PTHR21649">
    <property type="entry name" value="CHLOROPHYLL A/B BINDING PROTEIN"/>
    <property type="match status" value="1"/>
</dbReference>
<name>A0A7S3ZSM0_9STRA</name>
<dbReference type="Pfam" id="PF00504">
    <property type="entry name" value="Chloroa_b-bind"/>
    <property type="match status" value="1"/>
</dbReference>
<evidence type="ECO:0000313" key="9">
    <source>
        <dbReference type="EMBL" id="CAH0379892.1"/>
    </source>
</evidence>
<gene>
    <name evidence="8" type="ORF">PCAL00307_LOCUS8084</name>
    <name evidence="9" type="ORF">PECAL_6P15290</name>
</gene>
<feature type="binding site" evidence="7">
    <location>
        <position position="78"/>
    </location>
    <ligand>
        <name>chlorophyll a</name>
        <dbReference type="ChEBI" id="CHEBI:58416"/>
        <label>1</label>
    </ligand>
</feature>
<evidence type="ECO:0000256" key="2">
    <source>
        <dbReference type="ARBA" id="ARBA00004229"/>
    </source>
</evidence>
<keyword evidence="6" id="KW-0934">Plastid</keyword>
<keyword evidence="10" id="KW-1185">Reference proteome</keyword>
<dbReference type="Gene3D" id="1.10.3460.10">
    <property type="entry name" value="Chlorophyll a/b binding protein domain"/>
    <property type="match status" value="1"/>
</dbReference>
<feature type="binding site" evidence="7">
    <location>
        <position position="173"/>
    </location>
    <ligand>
        <name>chlorophyll a</name>
        <dbReference type="ChEBI" id="CHEBI:58416"/>
        <label>1</label>
    </ligand>
</feature>
<reference evidence="9" key="2">
    <citation type="submission" date="2021-11" db="EMBL/GenBank/DDBJ databases">
        <authorList>
            <consortium name="Genoscope - CEA"/>
            <person name="William W."/>
        </authorList>
    </citation>
    <scope>NUCLEOTIDE SEQUENCE</scope>
</reference>
<feature type="binding site" evidence="7">
    <location>
        <position position="75"/>
    </location>
    <ligand>
        <name>chlorophyll a</name>
        <dbReference type="ChEBI" id="CHEBI:58416"/>
        <label>1</label>
    </ligand>
</feature>
<evidence type="ECO:0000256" key="7">
    <source>
        <dbReference type="PIRSR" id="PIRSR601344-1"/>
    </source>
</evidence>
<evidence type="ECO:0000256" key="3">
    <source>
        <dbReference type="ARBA" id="ARBA00005933"/>
    </source>
</evidence>
<accession>A0A7S3ZSM0</accession>
<dbReference type="GO" id="GO:0009765">
    <property type="term" value="P:photosynthesis, light harvesting"/>
    <property type="evidence" value="ECO:0007669"/>
    <property type="project" value="InterPro"/>
</dbReference>
<feature type="binding site" evidence="7">
    <location>
        <position position="172"/>
    </location>
    <ligand>
        <name>chlorophyll a</name>
        <dbReference type="ChEBI" id="CHEBI:58416"/>
        <label>1</label>
    </ligand>
</feature>
<evidence type="ECO:0000256" key="1">
    <source>
        <dbReference type="ARBA" id="ARBA00004022"/>
    </source>
</evidence>